<organism evidence="2 3">
    <name type="scientific">Datura stramonium</name>
    <name type="common">Jimsonweed</name>
    <name type="synonym">Common thornapple</name>
    <dbReference type="NCBI Taxonomy" id="4076"/>
    <lineage>
        <taxon>Eukaryota</taxon>
        <taxon>Viridiplantae</taxon>
        <taxon>Streptophyta</taxon>
        <taxon>Embryophyta</taxon>
        <taxon>Tracheophyta</taxon>
        <taxon>Spermatophyta</taxon>
        <taxon>Magnoliopsida</taxon>
        <taxon>eudicotyledons</taxon>
        <taxon>Gunneridae</taxon>
        <taxon>Pentapetalae</taxon>
        <taxon>asterids</taxon>
        <taxon>lamiids</taxon>
        <taxon>Solanales</taxon>
        <taxon>Solanaceae</taxon>
        <taxon>Solanoideae</taxon>
        <taxon>Datureae</taxon>
        <taxon>Datura</taxon>
    </lineage>
</organism>
<feature type="region of interest" description="Disordered" evidence="1">
    <location>
        <begin position="119"/>
        <end position="185"/>
    </location>
</feature>
<comment type="caution">
    <text evidence="2">The sequence shown here is derived from an EMBL/GenBank/DDBJ whole genome shotgun (WGS) entry which is preliminary data.</text>
</comment>
<accession>A0ABS8Y232</accession>
<sequence length="185" mass="20134">MPPYPTTLEAPQAGLSPQGASSSTLASCPAPAKPSKAIYTSKAPGGILFLTSIEKALLPLKDSLVVTYQTLITRLDCLESKGDSDEIVGERFSNREYWSRVISQKCCMALASLLDLPPRSPLPRACPPTTSPPRGPTPLGNPGKIQLVEEEREIDEEDFQKEDDPNMDSTKATEIWTTKLESLMD</sequence>
<feature type="compositionally biased region" description="Polar residues" evidence="1">
    <location>
        <begin position="167"/>
        <end position="185"/>
    </location>
</feature>
<dbReference type="EMBL" id="JACEIK010018624">
    <property type="protein sequence ID" value="MCE5166018.1"/>
    <property type="molecule type" value="Genomic_DNA"/>
</dbReference>
<evidence type="ECO:0000256" key="1">
    <source>
        <dbReference type="SAM" id="MobiDB-lite"/>
    </source>
</evidence>
<keyword evidence="3" id="KW-1185">Reference proteome</keyword>
<evidence type="ECO:0000313" key="2">
    <source>
        <dbReference type="EMBL" id="MCE5166018.1"/>
    </source>
</evidence>
<evidence type="ECO:0000313" key="3">
    <source>
        <dbReference type="Proteomes" id="UP000823775"/>
    </source>
</evidence>
<dbReference type="Proteomes" id="UP000823775">
    <property type="component" value="Unassembled WGS sequence"/>
</dbReference>
<feature type="compositionally biased region" description="Acidic residues" evidence="1">
    <location>
        <begin position="148"/>
        <end position="161"/>
    </location>
</feature>
<gene>
    <name evidence="2" type="ORF">HAX54_014015</name>
</gene>
<feature type="region of interest" description="Disordered" evidence="1">
    <location>
        <begin position="1"/>
        <end position="26"/>
    </location>
</feature>
<protein>
    <submittedName>
        <fullName evidence="2">Uncharacterized protein</fullName>
    </submittedName>
</protein>
<feature type="compositionally biased region" description="Pro residues" evidence="1">
    <location>
        <begin position="119"/>
        <end position="136"/>
    </location>
</feature>
<proteinExistence type="predicted"/>
<reference evidence="2 3" key="1">
    <citation type="journal article" date="2021" name="BMC Genomics">
        <title>Datura genome reveals duplications of psychoactive alkaloid biosynthetic genes and high mutation rate following tissue culture.</title>
        <authorList>
            <person name="Rajewski A."/>
            <person name="Carter-House D."/>
            <person name="Stajich J."/>
            <person name="Litt A."/>
        </authorList>
    </citation>
    <scope>NUCLEOTIDE SEQUENCE [LARGE SCALE GENOMIC DNA]</scope>
    <source>
        <strain evidence="2">AR-01</strain>
    </source>
</reference>
<name>A0ABS8Y232_DATST</name>